<protein>
    <submittedName>
        <fullName evidence="2">Uncharacterized protein</fullName>
    </submittedName>
</protein>
<proteinExistence type="predicted"/>
<name>A0ABT6TQJ6_9BACL</name>
<dbReference type="Proteomes" id="UP001161691">
    <property type="component" value="Unassembled WGS sequence"/>
</dbReference>
<accession>A0ABT6TQJ6</accession>
<keyword evidence="1" id="KW-1133">Transmembrane helix</keyword>
<gene>
    <name evidence="2" type="ORF">KB449_26350</name>
</gene>
<keyword evidence="3" id="KW-1185">Reference proteome</keyword>
<keyword evidence="1" id="KW-0472">Membrane</keyword>
<feature type="transmembrane region" description="Helical" evidence="1">
    <location>
        <begin position="73"/>
        <end position="91"/>
    </location>
</feature>
<dbReference type="EMBL" id="JAGRPV010000001">
    <property type="protein sequence ID" value="MDI4648503.1"/>
    <property type="molecule type" value="Genomic_DNA"/>
</dbReference>
<feature type="transmembrane region" description="Helical" evidence="1">
    <location>
        <begin position="159"/>
        <end position="176"/>
    </location>
</feature>
<comment type="caution">
    <text evidence="2">The sequence shown here is derived from an EMBL/GenBank/DDBJ whole genome shotgun (WGS) entry which is preliminary data.</text>
</comment>
<dbReference type="RefSeq" id="WP_282911210.1">
    <property type="nucleotide sequence ID" value="NZ_JAGRPV010000001.1"/>
</dbReference>
<evidence type="ECO:0000313" key="2">
    <source>
        <dbReference type="EMBL" id="MDI4648503.1"/>
    </source>
</evidence>
<keyword evidence="1" id="KW-0812">Transmembrane</keyword>
<feature type="transmembrane region" description="Helical" evidence="1">
    <location>
        <begin position="183"/>
        <end position="202"/>
    </location>
</feature>
<evidence type="ECO:0000256" key="1">
    <source>
        <dbReference type="SAM" id="Phobius"/>
    </source>
</evidence>
<feature type="transmembrane region" description="Helical" evidence="1">
    <location>
        <begin position="112"/>
        <end position="128"/>
    </location>
</feature>
<reference evidence="2" key="1">
    <citation type="submission" date="2023-04" db="EMBL/GenBank/DDBJ databases">
        <title>Comparative genomic analysis of Cohnella hashimotonis sp. nov., isolated from the International Space Station.</title>
        <authorList>
            <person name="Venkateswaran K."/>
            <person name="Simpson A."/>
        </authorList>
    </citation>
    <scope>NUCLEOTIDE SEQUENCE</scope>
    <source>
        <strain evidence="2">F6_2S_P_1</strain>
    </source>
</reference>
<feature type="transmembrane region" description="Helical" evidence="1">
    <location>
        <begin position="228"/>
        <end position="249"/>
    </location>
</feature>
<feature type="transmembrane region" description="Helical" evidence="1">
    <location>
        <begin position="33"/>
        <end position="53"/>
    </location>
</feature>
<organism evidence="2 3">
    <name type="scientific">Cohnella hashimotonis</name>
    <dbReference type="NCBI Taxonomy" id="2826895"/>
    <lineage>
        <taxon>Bacteria</taxon>
        <taxon>Bacillati</taxon>
        <taxon>Bacillota</taxon>
        <taxon>Bacilli</taxon>
        <taxon>Bacillales</taxon>
        <taxon>Paenibacillaceae</taxon>
        <taxon>Cohnella</taxon>
    </lineage>
</organism>
<evidence type="ECO:0000313" key="3">
    <source>
        <dbReference type="Proteomes" id="UP001161691"/>
    </source>
</evidence>
<sequence>MRASERGAGNLGNSGDSVALAGAARLPSAGKRLLAALWLVVLLFTVGMLAADWPRYWVYVAAETTPQAWLESVLLVLAAAVAALNAVVASLEKGSARLSGGRGLSGWIARHAAWGWTITAAAFAWLALDERFALHERLRDRYLKQTGIRLLPWMEAGDWLIPLYAVCGLAAVWALWRLLGRGVAARVFFVAGLVVAFCAVSMDTIDIRSLGKDSERLLQTIEECLETAAMTAFVSAFLSVLTGRLSAWYNKTSVRRDRQD</sequence>